<feature type="domain" description="Acyltransferase 3" evidence="3">
    <location>
        <begin position="16"/>
        <end position="345"/>
    </location>
</feature>
<dbReference type="Proteomes" id="UP000199691">
    <property type="component" value="Unassembled WGS sequence"/>
</dbReference>
<protein>
    <submittedName>
        <fullName evidence="4">Peptidoglycan/LPS O-acetylase OafA/YrhL, contains acyltransferase and SGNH-hydrolase domains</fullName>
    </submittedName>
</protein>
<feature type="transmembrane region" description="Helical" evidence="2">
    <location>
        <begin position="172"/>
        <end position="194"/>
    </location>
</feature>
<feature type="transmembrane region" description="Helical" evidence="2">
    <location>
        <begin position="232"/>
        <end position="250"/>
    </location>
</feature>
<name>A0A1H0WLT4_9PSEU</name>
<evidence type="ECO:0000313" key="5">
    <source>
        <dbReference type="Proteomes" id="UP000199691"/>
    </source>
</evidence>
<dbReference type="STRING" id="641025.SAMN05421507_12084"/>
<dbReference type="InterPro" id="IPR050879">
    <property type="entry name" value="Acyltransferase_3"/>
</dbReference>
<dbReference type="RefSeq" id="WP_176960086.1">
    <property type="nucleotide sequence ID" value="NZ_FNIX01000020.1"/>
</dbReference>
<feature type="transmembrane region" description="Helical" evidence="2">
    <location>
        <begin position="303"/>
        <end position="320"/>
    </location>
</feature>
<dbReference type="Pfam" id="PF01757">
    <property type="entry name" value="Acyl_transf_3"/>
    <property type="match status" value="1"/>
</dbReference>
<keyword evidence="5" id="KW-1185">Reference proteome</keyword>
<dbReference type="GO" id="GO:0000271">
    <property type="term" value="P:polysaccharide biosynthetic process"/>
    <property type="evidence" value="ECO:0007669"/>
    <property type="project" value="TreeGrafter"/>
</dbReference>
<dbReference type="PANTHER" id="PTHR23028">
    <property type="entry name" value="ACETYLTRANSFERASE"/>
    <property type="match status" value="1"/>
</dbReference>
<evidence type="ECO:0000313" key="4">
    <source>
        <dbReference type="EMBL" id="SDP91660.1"/>
    </source>
</evidence>
<feature type="transmembrane region" description="Helical" evidence="2">
    <location>
        <begin position="326"/>
        <end position="349"/>
    </location>
</feature>
<keyword evidence="4" id="KW-0808">Transferase</keyword>
<feature type="region of interest" description="Disordered" evidence="1">
    <location>
        <begin position="367"/>
        <end position="386"/>
    </location>
</feature>
<keyword evidence="2" id="KW-1133">Transmembrane helix</keyword>
<proteinExistence type="predicted"/>
<keyword evidence="4" id="KW-0012">Acyltransferase</keyword>
<evidence type="ECO:0000256" key="1">
    <source>
        <dbReference type="SAM" id="MobiDB-lite"/>
    </source>
</evidence>
<dbReference type="AlphaFoldDB" id="A0A1H0WLT4"/>
<evidence type="ECO:0000256" key="2">
    <source>
        <dbReference type="SAM" id="Phobius"/>
    </source>
</evidence>
<feature type="transmembrane region" description="Helical" evidence="2">
    <location>
        <begin position="151"/>
        <end position="167"/>
    </location>
</feature>
<keyword evidence="2" id="KW-0472">Membrane</keyword>
<sequence>MRTLTHAEFMEMRRFPALDGLRAFAAVIVVVFHFGGAEWKWLSGWVGVYLFFVLSGFLITTLLLREQDTKGRISLKNFYIRRVFRIMPPYFVIFFFIMAFFYLRGDFFTIRYPETLKYYLPFMNEFLPAGMAGAPNDYFSGSWTLGIEQKFYLVWPALMVVAGVAAARRRVYIALGAMAVLIALIPLTGGWFTAYSMSALYTSSVHYVVLLVGALLAIVMNSKRLYAFVQPLTHPLVAPVSIIAFVVLHVNMETLWHSTGNAVVLLLGYAVLTAALIVSLMNRNPVTWVLSTAPMRFVGDRSYSLYLFQGIAGFMVASMLPRFQVYGTLTAVVVTLVSLLLADIVFRWVEHPAIELGRRIIARRSQKAQAPVNPPHKEVPPVPVNA</sequence>
<organism evidence="4 5">
    <name type="scientific">Lentzea jiangxiensis</name>
    <dbReference type="NCBI Taxonomy" id="641025"/>
    <lineage>
        <taxon>Bacteria</taxon>
        <taxon>Bacillati</taxon>
        <taxon>Actinomycetota</taxon>
        <taxon>Actinomycetes</taxon>
        <taxon>Pseudonocardiales</taxon>
        <taxon>Pseudonocardiaceae</taxon>
        <taxon>Lentzea</taxon>
    </lineage>
</organism>
<keyword evidence="2" id="KW-0812">Transmembrane</keyword>
<dbReference type="GO" id="GO:0016020">
    <property type="term" value="C:membrane"/>
    <property type="evidence" value="ECO:0007669"/>
    <property type="project" value="TreeGrafter"/>
</dbReference>
<evidence type="ECO:0000259" key="3">
    <source>
        <dbReference type="Pfam" id="PF01757"/>
    </source>
</evidence>
<feature type="transmembrane region" description="Helical" evidence="2">
    <location>
        <begin position="262"/>
        <end position="282"/>
    </location>
</feature>
<keyword evidence="4" id="KW-0378">Hydrolase</keyword>
<dbReference type="GO" id="GO:0016747">
    <property type="term" value="F:acyltransferase activity, transferring groups other than amino-acyl groups"/>
    <property type="evidence" value="ECO:0007669"/>
    <property type="project" value="InterPro"/>
</dbReference>
<accession>A0A1H0WLT4</accession>
<feature type="transmembrane region" description="Helical" evidence="2">
    <location>
        <begin position="42"/>
        <end position="64"/>
    </location>
</feature>
<dbReference type="EMBL" id="FNIX01000020">
    <property type="protein sequence ID" value="SDP91660.1"/>
    <property type="molecule type" value="Genomic_DNA"/>
</dbReference>
<dbReference type="InterPro" id="IPR002656">
    <property type="entry name" value="Acyl_transf_3_dom"/>
</dbReference>
<feature type="transmembrane region" description="Helical" evidence="2">
    <location>
        <begin position="84"/>
        <end position="103"/>
    </location>
</feature>
<gene>
    <name evidence="4" type="ORF">SAMN05421507_12084</name>
</gene>
<reference evidence="5" key="1">
    <citation type="submission" date="2016-10" db="EMBL/GenBank/DDBJ databases">
        <authorList>
            <person name="Varghese N."/>
            <person name="Submissions S."/>
        </authorList>
    </citation>
    <scope>NUCLEOTIDE SEQUENCE [LARGE SCALE GENOMIC DNA]</scope>
    <source>
        <strain evidence="5">CGMCC 4.6609</strain>
    </source>
</reference>
<feature type="transmembrane region" description="Helical" evidence="2">
    <location>
        <begin position="20"/>
        <end position="36"/>
    </location>
</feature>
<feature type="transmembrane region" description="Helical" evidence="2">
    <location>
        <begin position="200"/>
        <end position="220"/>
    </location>
</feature>
<dbReference type="GO" id="GO:0016787">
    <property type="term" value="F:hydrolase activity"/>
    <property type="evidence" value="ECO:0007669"/>
    <property type="project" value="UniProtKB-KW"/>
</dbReference>
<dbReference type="PANTHER" id="PTHR23028:SF53">
    <property type="entry name" value="ACYL_TRANSF_3 DOMAIN-CONTAINING PROTEIN"/>
    <property type="match status" value="1"/>
</dbReference>